<keyword evidence="2" id="KW-1185">Reference proteome</keyword>
<comment type="caution">
    <text evidence="1">The sequence shown here is derived from an EMBL/GenBank/DDBJ whole genome shotgun (WGS) entry which is preliminary data.</text>
</comment>
<organism evidence="1 2">
    <name type="scientific">Kroppenstedtia sanguinis</name>
    <dbReference type="NCBI Taxonomy" id="1380684"/>
    <lineage>
        <taxon>Bacteria</taxon>
        <taxon>Bacillati</taxon>
        <taxon>Bacillota</taxon>
        <taxon>Bacilli</taxon>
        <taxon>Bacillales</taxon>
        <taxon>Thermoactinomycetaceae</taxon>
        <taxon>Kroppenstedtia</taxon>
    </lineage>
</organism>
<protein>
    <submittedName>
        <fullName evidence="1">Uncharacterized protein</fullName>
    </submittedName>
</protein>
<dbReference type="EMBL" id="JBHTNU010000001">
    <property type="protein sequence ID" value="MFD1425536.1"/>
    <property type="molecule type" value="Genomic_DNA"/>
</dbReference>
<sequence length="84" mass="9930">MDTVKEQEQRYLDKAITIIDEQIMEKKKACAQGAHDAVEEELLKKNIQALHALETIRPKPYFGRMVRCKFKLFWSSLSTEWLFI</sequence>
<gene>
    <name evidence="1" type="ORF">ACFQ4Y_01135</name>
</gene>
<accession>A0ABW4C7R8</accession>
<evidence type="ECO:0000313" key="1">
    <source>
        <dbReference type="EMBL" id="MFD1425536.1"/>
    </source>
</evidence>
<proteinExistence type="predicted"/>
<reference evidence="2" key="1">
    <citation type="journal article" date="2019" name="Int. J. Syst. Evol. Microbiol.">
        <title>The Global Catalogue of Microorganisms (GCM) 10K type strain sequencing project: providing services to taxonomists for standard genome sequencing and annotation.</title>
        <authorList>
            <consortium name="The Broad Institute Genomics Platform"/>
            <consortium name="The Broad Institute Genome Sequencing Center for Infectious Disease"/>
            <person name="Wu L."/>
            <person name="Ma J."/>
        </authorList>
    </citation>
    <scope>NUCLEOTIDE SEQUENCE [LARGE SCALE GENOMIC DNA]</scope>
    <source>
        <strain evidence="2">S1</strain>
    </source>
</reference>
<dbReference type="RefSeq" id="WP_380162363.1">
    <property type="nucleotide sequence ID" value="NZ_JBHTNU010000001.1"/>
</dbReference>
<name>A0ABW4C7R8_9BACL</name>
<dbReference type="Proteomes" id="UP001597282">
    <property type="component" value="Unassembled WGS sequence"/>
</dbReference>
<evidence type="ECO:0000313" key="2">
    <source>
        <dbReference type="Proteomes" id="UP001597282"/>
    </source>
</evidence>